<dbReference type="Proteomes" id="UP000680750">
    <property type="component" value="Chromosome"/>
</dbReference>
<dbReference type="Pfam" id="PF13408">
    <property type="entry name" value="Zn_ribbon_recom"/>
    <property type="match status" value="1"/>
</dbReference>
<protein>
    <submittedName>
        <fullName evidence="4">Integrase</fullName>
    </submittedName>
</protein>
<evidence type="ECO:0000259" key="3">
    <source>
        <dbReference type="PROSITE" id="PS51737"/>
    </source>
</evidence>
<evidence type="ECO:0000256" key="1">
    <source>
        <dbReference type="ARBA" id="ARBA00023125"/>
    </source>
</evidence>
<dbReference type="Gene3D" id="3.90.1750.20">
    <property type="entry name" value="Putative Large Serine Recombinase, Chain B, Domain 2"/>
    <property type="match status" value="1"/>
</dbReference>
<dbReference type="Pfam" id="PF00239">
    <property type="entry name" value="Resolvase"/>
    <property type="match status" value="1"/>
</dbReference>
<evidence type="ECO:0000256" key="2">
    <source>
        <dbReference type="ARBA" id="ARBA00023172"/>
    </source>
</evidence>
<dbReference type="GO" id="GO:0003677">
    <property type="term" value="F:DNA binding"/>
    <property type="evidence" value="ECO:0007669"/>
    <property type="project" value="UniProtKB-KW"/>
</dbReference>
<dbReference type="InterPro" id="IPR038109">
    <property type="entry name" value="DNA_bind_recomb_sf"/>
</dbReference>
<keyword evidence="2" id="KW-0233">DNA recombination</keyword>
<feature type="domain" description="Recombinase" evidence="3">
    <location>
        <begin position="84"/>
        <end position="205"/>
    </location>
</feature>
<gene>
    <name evidence="4" type="ORF">Asera_32130</name>
</gene>
<dbReference type="EMBL" id="AP023354">
    <property type="protein sequence ID" value="BCJ29105.1"/>
    <property type="molecule type" value="Genomic_DNA"/>
</dbReference>
<keyword evidence="5" id="KW-1185">Reference proteome</keyword>
<dbReference type="PROSITE" id="PS51737">
    <property type="entry name" value="RECOMBINASE_DNA_BIND"/>
    <property type="match status" value="1"/>
</dbReference>
<organism evidence="4 5">
    <name type="scientific">Actinocatenispora sera</name>
    <dbReference type="NCBI Taxonomy" id="390989"/>
    <lineage>
        <taxon>Bacteria</taxon>
        <taxon>Bacillati</taxon>
        <taxon>Actinomycetota</taxon>
        <taxon>Actinomycetes</taxon>
        <taxon>Micromonosporales</taxon>
        <taxon>Micromonosporaceae</taxon>
        <taxon>Actinocatenispora</taxon>
    </lineage>
</organism>
<keyword evidence="1" id="KW-0238">DNA-binding</keyword>
<dbReference type="SUPFAM" id="SSF53041">
    <property type="entry name" value="Resolvase-like"/>
    <property type="match status" value="1"/>
</dbReference>
<dbReference type="Gene3D" id="3.40.50.1390">
    <property type="entry name" value="Resolvase, N-terminal catalytic domain"/>
    <property type="match status" value="1"/>
</dbReference>
<dbReference type="PANTHER" id="PTHR30461">
    <property type="entry name" value="DNA-INVERTASE FROM LAMBDOID PROPHAGE"/>
    <property type="match status" value="1"/>
</dbReference>
<dbReference type="InterPro" id="IPR011109">
    <property type="entry name" value="DNA_bind_recombinase_dom"/>
</dbReference>
<dbReference type="InterPro" id="IPR050639">
    <property type="entry name" value="SSR_resolvase"/>
</dbReference>
<accession>A0A810L2I9</accession>
<dbReference type="InterPro" id="IPR025827">
    <property type="entry name" value="Zn_ribbon_recom_dom"/>
</dbReference>
<evidence type="ECO:0000313" key="4">
    <source>
        <dbReference type="EMBL" id="BCJ29105.1"/>
    </source>
</evidence>
<proteinExistence type="predicted"/>
<sequence length="395" mass="43686">MTWSLDRLVRRIDDLATMVTWCLKNGKNLLSRNEQLDLTTPAGKEMARLIAGVAEIEAANVSTRLTSLWDYAKHQTDWLVGKPTYGYTTATDLDGHTVLVQDITAGRVLRWSRERILAGASARRVATVLVRSGLCGPGLTVSTLLRRLRNPGLMGFRVEEDKQGGIRRSKLVLDMEGRPIRIAEPIFTEIEFDSLQDALAKRSRNQPARQSGGCTKFLGILLCAACGTNMTVQNTFHNGKLYRYLRCRNCRSGGLGAPNPEEVYARLVEESVSALGDLPVFVREYAYYTERADKPAFRNGVTFFEPGDSTPEMDDVSPTDSSGRWTFVHNGKTFGERWAAEGADTLAADLRRAGVTCEITRSKIPGTRAPKIELELKIPDGVSDRLAIKPDAFAS</sequence>
<dbReference type="GO" id="GO:0000150">
    <property type="term" value="F:DNA strand exchange activity"/>
    <property type="evidence" value="ECO:0007669"/>
    <property type="project" value="InterPro"/>
</dbReference>
<evidence type="ECO:0000313" key="5">
    <source>
        <dbReference type="Proteomes" id="UP000680750"/>
    </source>
</evidence>
<reference evidence="4" key="1">
    <citation type="submission" date="2020-08" db="EMBL/GenBank/DDBJ databases">
        <title>Whole genome shotgun sequence of Actinocatenispora sera NBRC 101916.</title>
        <authorList>
            <person name="Komaki H."/>
            <person name="Tamura T."/>
        </authorList>
    </citation>
    <scope>NUCLEOTIDE SEQUENCE</scope>
    <source>
        <strain evidence="4">NBRC 101916</strain>
    </source>
</reference>
<dbReference type="PANTHER" id="PTHR30461:SF2">
    <property type="entry name" value="SERINE RECOMBINASE PINE-RELATED"/>
    <property type="match status" value="1"/>
</dbReference>
<dbReference type="InterPro" id="IPR036162">
    <property type="entry name" value="Resolvase-like_N_sf"/>
</dbReference>
<dbReference type="KEGG" id="aser:Asera_32130"/>
<dbReference type="AlphaFoldDB" id="A0A810L2I9"/>
<name>A0A810L2I9_9ACTN</name>
<dbReference type="InterPro" id="IPR006119">
    <property type="entry name" value="Resolv_N"/>
</dbReference>